<protein>
    <submittedName>
        <fullName evidence="1">Uncharacterized protein</fullName>
    </submittedName>
</protein>
<proteinExistence type="predicted"/>
<reference evidence="1 2" key="1">
    <citation type="submission" date="2023-03" db="EMBL/GenBank/DDBJ databases">
        <title>Isolation and description of six Streptomyces strains from soil environments, able to metabolize different microbial glucans.</title>
        <authorList>
            <person name="Widen T."/>
            <person name="Larsbrink J."/>
        </authorList>
    </citation>
    <scope>NUCLEOTIDE SEQUENCE [LARGE SCALE GENOMIC DNA]</scope>
    <source>
        <strain evidence="1 2">Alt2</strain>
    </source>
</reference>
<name>A0ABY9IY74_9ACTN</name>
<dbReference type="RefSeq" id="WP_306069265.1">
    <property type="nucleotide sequence ID" value="NZ_CP120988.1"/>
</dbReference>
<dbReference type="EMBL" id="CP120988">
    <property type="protein sequence ID" value="WLQ60453.1"/>
    <property type="molecule type" value="Genomic_DNA"/>
</dbReference>
<gene>
    <name evidence="1" type="ORF">P8A19_35740</name>
</gene>
<accession>A0ABY9IY74</accession>
<evidence type="ECO:0000313" key="2">
    <source>
        <dbReference type="Proteomes" id="UP001235744"/>
    </source>
</evidence>
<organism evidence="1 2">
    <name type="scientific">Streptomyces poriferorum</name>
    <dbReference type="NCBI Taxonomy" id="2798799"/>
    <lineage>
        <taxon>Bacteria</taxon>
        <taxon>Bacillati</taxon>
        <taxon>Actinomycetota</taxon>
        <taxon>Actinomycetes</taxon>
        <taxon>Kitasatosporales</taxon>
        <taxon>Streptomycetaceae</taxon>
        <taxon>Streptomyces</taxon>
    </lineage>
</organism>
<evidence type="ECO:0000313" key="1">
    <source>
        <dbReference type="EMBL" id="WLQ60453.1"/>
    </source>
</evidence>
<dbReference type="Proteomes" id="UP001235744">
    <property type="component" value="Chromosome"/>
</dbReference>
<keyword evidence="2" id="KW-1185">Reference proteome</keyword>
<sequence>MTHEPLAADSLCEHAWGYNKPAHASASVRICSLCHKIDGEDLMRTLDEYALEQMAKLKQKPTTLVYAWTDRQTLSVVDQSGGIPDNRRERAILRGLLTHTLQALDEHDNGLHLHTAPADFR</sequence>